<dbReference type="KEGG" id="pfy:PFICI_01622"/>
<evidence type="ECO:0000313" key="2">
    <source>
        <dbReference type="EMBL" id="ETS87794.1"/>
    </source>
</evidence>
<organism evidence="2 3">
    <name type="scientific">Pestalotiopsis fici (strain W106-1 / CGMCC3.15140)</name>
    <dbReference type="NCBI Taxonomy" id="1229662"/>
    <lineage>
        <taxon>Eukaryota</taxon>
        <taxon>Fungi</taxon>
        <taxon>Dikarya</taxon>
        <taxon>Ascomycota</taxon>
        <taxon>Pezizomycotina</taxon>
        <taxon>Sordariomycetes</taxon>
        <taxon>Xylariomycetidae</taxon>
        <taxon>Amphisphaeriales</taxon>
        <taxon>Sporocadaceae</taxon>
        <taxon>Pestalotiopsis</taxon>
    </lineage>
</organism>
<dbReference type="EMBL" id="KI912109">
    <property type="protein sequence ID" value="ETS87794.1"/>
    <property type="molecule type" value="Genomic_DNA"/>
</dbReference>
<dbReference type="Proteomes" id="UP000030651">
    <property type="component" value="Unassembled WGS sequence"/>
</dbReference>
<feature type="region of interest" description="Disordered" evidence="1">
    <location>
        <begin position="175"/>
        <end position="216"/>
    </location>
</feature>
<evidence type="ECO:0000256" key="1">
    <source>
        <dbReference type="SAM" id="MobiDB-lite"/>
    </source>
</evidence>
<dbReference type="AlphaFoldDB" id="W3XP96"/>
<proteinExistence type="predicted"/>
<dbReference type="RefSeq" id="XP_007828394.1">
    <property type="nucleotide sequence ID" value="XM_007830203.1"/>
</dbReference>
<sequence>MVYILENRTIDFKAEDLCHEGITAWTQLLEFKSLECHDMRENTKRILTFLLGEGILLPLLKAGADPNVKIYCPSSPPMTYYRIHRPMAVVYIELCFEFLDQPLVKQQLYLDVLEEFLRLSTISTVKAVCVDFRATRSGNAGVSPRHLPFLSRVNDLLSLHLDKFGAPGPKLLQDKWPQQAVPANPHTSINSIKGEKKRKKRENESDDVRCEGTRKR</sequence>
<protein>
    <submittedName>
        <fullName evidence="2">Uncharacterized protein</fullName>
    </submittedName>
</protein>
<gene>
    <name evidence="2" type="ORF">PFICI_01622</name>
</gene>
<reference evidence="3" key="1">
    <citation type="journal article" date="2015" name="BMC Genomics">
        <title>Genomic and transcriptomic analysis of the endophytic fungus Pestalotiopsis fici reveals its lifestyle and high potential for synthesis of natural products.</title>
        <authorList>
            <person name="Wang X."/>
            <person name="Zhang X."/>
            <person name="Liu L."/>
            <person name="Xiang M."/>
            <person name="Wang W."/>
            <person name="Sun X."/>
            <person name="Che Y."/>
            <person name="Guo L."/>
            <person name="Liu G."/>
            <person name="Guo L."/>
            <person name="Wang C."/>
            <person name="Yin W.B."/>
            <person name="Stadler M."/>
            <person name="Zhang X."/>
            <person name="Liu X."/>
        </authorList>
    </citation>
    <scope>NUCLEOTIDE SEQUENCE [LARGE SCALE GENOMIC DNA]</scope>
    <source>
        <strain evidence="3">W106-1 / CGMCC3.15140</strain>
    </source>
</reference>
<dbReference type="OrthoDB" id="443402at2759"/>
<keyword evidence="3" id="KW-1185">Reference proteome</keyword>
<evidence type="ECO:0000313" key="3">
    <source>
        <dbReference type="Proteomes" id="UP000030651"/>
    </source>
</evidence>
<dbReference type="GeneID" id="19266635"/>
<dbReference type="HOGENOM" id="CLU_1278008_0_0_1"/>
<dbReference type="InParanoid" id="W3XP96"/>
<feature type="compositionally biased region" description="Basic and acidic residues" evidence="1">
    <location>
        <begin position="201"/>
        <end position="216"/>
    </location>
</feature>
<name>W3XP96_PESFW</name>
<accession>W3XP96</accession>